<reference evidence="1" key="1">
    <citation type="journal article" date="2020" name="Nature">
        <title>Giant virus diversity and host interactions through global metagenomics.</title>
        <authorList>
            <person name="Schulz F."/>
            <person name="Roux S."/>
            <person name="Paez-Espino D."/>
            <person name="Jungbluth S."/>
            <person name="Walsh D.A."/>
            <person name="Denef V.J."/>
            <person name="McMahon K.D."/>
            <person name="Konstantinidis K.T."/>
            <person name="Eloe-Fadrosh E.A."/>
            <person name="Kyrpides N.C."/>
            <person name="Woyke T."/>
        </authorList>
    </citation>
    <scope>NUCLEOTIDE SEQUENCE</scope>
    <source>
        <strain evidence="1">GVMAG-S-ERX555907-102</strain>
    </source>
</reference>
<sequence length="157" mass="18728">MEYLIEHDKINEHNLIFKMPIKNQNENYINFYKILFSNKNITLKYILVKLNLTSFIIKQDSHRYKVIVNKNDSFIKNIEQIEKKILNSINNTINKSIVHNLSNDINSKPYLYSFLHNPNLERFHIKISGIWESESSIGLVYKFYYNTSTENFSNIIC</sequence>
<dbReference type="EMBL" id="MN741008">
    <property type="protein sequence ID" value="QHU22494.1"/>
    <property type="molecule type" value="Genomic_DNA"/>
</dbReference>
<evidence type="ECO:0000313" key="1">
    <source>
        <dbReference type="EMBL" id="QHU22494.1"/>
    </source>
</evidence>
<organism evidence="1">
    <name type="scientific">viral metagenome</name>
    <dbReference type="NCBI Taxonomy" id="1070528"/>
    <lineage>
        <taxon>unclassified sequences</taxon>
        <taxon>metagenomes</taxon>
        <taxon>organismal metagenomes</taxon>
    </lineage>
</organism>
<dbReference type="AlphaFoldDB" id="A0A6C0L136"/>
<accession>A0A6C0L136</accession>
<protein>
    <submittedName>
        <fullName evidence="1">Uncharacterized protein</fullName>
    </submittedName>
</protein>
<proteinExistence type="predicted"/>
<name>A0A6C0L136_9ZZZZ</name>